<evidence type="ECO:0000256" key="4">
    <source>
        <dbReference type="SAM" id="MobiDB-lite"/>
    </source>
</evidence>
<dbReference type="InterPro" id="IPR001940">
    <property type="entry name" value="Peptidase_S1C"/>
</dbReference>
<dbReference type="SUPFAM" id="SSF50494">
    <property type="entry name" value="Trypsin-like serine proteases"/>
    <property type="match status" value="1"/>
</dbReference>
<evidence type="ECO:0000256" key="2">
    <source>
        <dbReference type="ARBA" id="ARBA00022670"/>
    </source>
</evidence>
<evidence type="ECO:0000256" key="1">
    <source>
        <dbReference type="ARBA" id="ARBA00010541"/>
    </source>
</evidence>
<dbReference type="InterPro" id="IPR036034">
    <property type="entry name" value="PDZ_sf"/>
</dbReference>
<dbReference type="SMART" id="SM00228">
    <property type="entry name" value="PDZ"/>
    <property type="match status" value="1"/>
</dbReference>
<reference evidence="8" key="1">
    <citation type="journal article" date="2019" name="Int. J. Syst. Evol. Microbiol.">
        <title>The Global Catalogue of Microorganisms (GCM) 10K type strain sequencing project: providing services to taxonomists for standard genome sequencing and annotation.</title>
        <authorList>
            <consortium name="The Broad Institute Genomics Platform"/>
            <consortium name="The Broad Institute Genome Sequencing Center for Infectious Disease"/>
            <person name="Wu L."/>
            <person name="Ma J."/>
        </authorList>
    </citation>
    <scope>NUCLEOTIDE SEQUENCE [LARGE SCALE GENOMIC DNA]</scope>
    <source>
        <strain evidence="8">JCM 31047</strain>
    </source>
</reference>
<dbReference type="PANTHER" id="PTHR43343:SF3">
    <property type="entry name" value="PROTEASE DO-LIKE 8, CHLOROPLASTIC"/>
    <property type="match status" value="1"/>
</dbReference>
<evidence type="ECO:0000256" key="3">
    <source>
        <dbReference type="ARBA" id="ARBA00022801"/>
    </source>
</evidence>
<dbReference type="GO" id="GO:0006508">
    <property type="term" value="P:proteolysis"/>
    <property type="evidence" value="ECO:0007669"/>
    <property type="project" value="UniProtKB-KW"/>
</dbReference>
<keyword evidence="5" id="KW-0732">Signal</keyword>
<dbReference type="Gene3D" id="2.30.42.10">
    <property type="match status" value="1"/>
</dbReference>
<evidence type="ECO:0000259" key="6">
    <source>
        <dbReference type="PROSITE" id="PS50106"/>
    </source>
</evidence>
<dbReference type="SUPFAM" id="SSF50156">
    <property type="entry name" value="PDZ domain-like"/>
    <property type="match status" value="1"/>
</dbReference>
<keyword evidence="3" id="KW-0378">Hydrolase</keyword>
<dbReference type="Gene3D" id="2.40.10.10">
    <property type="entry name" value="Trypsin-like serine proteases"/>
    <property type="match status" value="2"/>
</dbReference>
<feature type="compositionally biased region" description="Low complexity" evidence="4">
    <location>
        <begin position="31"/>
        <end position="48"/>
    </location>
</feature>
<accession>A0A8H9GVB1</accession>
<keyword evidence="8" id="KW-1185">Reference proteome</keyword>
<evidence type="ECO:0000256" key="5">
    <source>
        <dbReference type="SAM" id="SignalP"/>
    </source>
</evidence>
<feature type="region of interest" description="Disordered" evidence="4">
    <location>
        <begin position="31"/>
        <end position="57"/>
    </location>
</feature>
<dbReference type="InterPro" id="IPR009003">
    <property type="entry name" value="Peptidase_S1_PA"/>
</dbReference>
<comment type="similarity">
    <text evidence="1">Belongs to the peptidase S1C family.</text>
</comment>
<dbReference type="Pfam" id="PF13365">
    <property type="entry name" value="Trypsin_2"/>
    <property type="match status" value="1"/>
</dbReference>
<name>A0A8H9GVB1_9DEIO</name>
<evidence type="ECO:0000313" key="8">
    <source>
        <dbReference type="Proteomes" id="UP000600547"/>
    </source>
</evidence>
<feature type="domain" description="PDZ" evidence="6">
    <location>
        <begin position="256"/>
        <end position="372"/>
    </location>
</feature>
<gene>
    <name evidence="7" type="ORF">GCM10008956_35420</name>
</gene>
<evidence type="ECO:0000313" key="7">
    <source>
        <dbReference type="EMBL" id="GGM56495.1"/>
    </source>
</evidence>
<sequence>MNLKRAPGVLARPALLAPLLTALLAASPAGAQTTPAPAATPTTTPATPQERRVRSAAPLSAAEQAALQALVSRVRPATVRVEQCRATQCDDPDGLGSGVLISAHGLVLTAYHVIQGAPDLSVQLLGKTRYPAQVVGYNDQDDLALLRVNVPRGTPFLPLAAARPAVGDTALAVGNGGGAFLTPKTGRLLGLDSDPGRADFPPGTLEMNAPLIPGDSGGPVVNVKGEVTGIVSYIRMTPGNQPRSYAVPVTTADARVAALKRGEKRDAPVIGIGLDGVFSGLFYLPTAGFQELTKLLKLGETPGAFFTSVSRGSPAAQAGLKPLVLNGDSQRVSGDIVTAVNGKRIVNFAEFQYAVRAYQPGDTVTLSVLRDGKPLEVKLTLVGRSKLSN</sequence>
<comment type="caution">
    <text evidence="7">The sequence shown here is derived from an EMBL/GenBank/DDBJ whole genome shotgun (WGS) entry which is preliminary data.</text>
</comment>
<dbReference type="InterPro" id="IPR043504">
    <property type="entry name" value="Peptidase_S1_PA_chymotrypsin"/>
</dbReference>
<dbReference type="RefSeq" id="WP_110827627.1">
    <property type="nucleotide sequence ID" value="NZ_BMQG01000019.1"/>
</dbReference>
<dbReference type="InterPro" id="IPR001478">
    <property type="entry name" value="PDZ"/>
</dbReference>
<dbReference type="Proteomes" id="UP000600547">
    <property type="component" value="Unassembled WGS sequence"/>
</dbReference>
<dbReference type="GO" id="GO:0004252">
    <property type="term" value="F:serine-type endopeptidase activity"/>
    <property type="evidence" value="ECO:0007669"/>
    <property type="project" value="InterPro"/>
</dbReference>
<dbReference type="Pfam" id="PF13180">
    <property type="entry name" value="PDZ_2"/>
    <property type="match status" value="1"/>
</dbReference>
<dbReference type="PRINTS" id="PR00834">
    <property type="entry name" value="PROTEASES2C"/>
</dbReference>
<dbReference type="AlphaFoldDB" id="A0A8H9GVB1"/>
<feature type="signal peptide" evidence="5">
    <location>
        <begin position="1"/>
        <end position="31"/>
    </location>
</feature>
<dbReference type="PANTHER" id="PTHR43343">
    <property type="entry name" value="PEPTIDASE S12"/>
    <property type="match status" value="1"/>
</dbReference>
<dbReference type="PROSITE" id="PS50106">
    <property type="entry name" value="PDZ"/>
    <property type="match status" value="1"/>
</dbReference>
<protein>
    <submittedName>
        <fullName evidence="7">Serine protease</fullName>
    </submittedName>
</protein>
<keyword evidence="2 7" id="KW-0645">Protease</keyword>
<proteinExistence type="inferred from homology"/>
<feature type="chain" id="PRO_5034167732" evidence="5">
    <location>
        <begin position="32"/>
        <end position="389"/>
    </location>
</feature>
<dbReference type="EMBL" id="BMQG01000019">
    <property type="protein sequence ID" value="GGM56495.1"/>
    <property type="molecule type" value="Genomic_DNA"/>
</dbReference>
<organism evidence="7 8">
    <name type="scientific">Deinococcus arenae</name>
    <dbReference type="NCBI Taxonomy" id="1452751"/>
    <lineage>
        <taxon>Bacteria</taxon>
        <taxon>Thermotogati</taxon>
        <taxon>Deinococcota</taxon>
        <taxon>Deinococci</taxon>
        <taxon>Deinococcales</taxon>
        <taxon>Deinococcaceae</taxon>
        <taxon>Deinococcus</taxon>
    </lineage>
</organism>
<dbReference type="InterPro" id="IPR051201">
    <property type="entry name" value="Chloro_Bact_Ser_Proteases"/>
</dbReference>